<keyword evidence="1" id="KW-0472">Membrane</keyword>
<feature type="transmembrane region" description="Helical" evidence="1">
    <location>
        <begin position="12"/>
        <end position="37"/>
    </location>
</feature>
<accession>A0A5N6TXT4</accession>
<keyword evidence="3" id="KW-1185">Reference proteome</keyword>
<sequence>MRKIKSCTLFPLVNNCSATLSSFFSSRFLFVIVLAFFENTRHVRCLLLLSPQFF</sequence>
<organism evidence="2 3">
    <name type="scientific">Aspergillus avenaceus</name>
    <dbReference type="NCBI Taxonomy" id="36643"/>
    <lineage>
        <taxon>Eukaryota</taxon>
        <taxon>Fungi</taxon>
        <taxon>Dikarya</taxon>
        <taxon>Ascomycota</taxon>
        <taxon>Pezizomycotina</taxon>
        <taxon>Eurotiomycetes</taxon>
        <taxon>Eurotiomycetidae</taxon>
        <taxon>Eurotiales</taxon>
        <taxon>Aspergillaceae</taxon>
        <taxon>Aspergillus</taxon>
        <taxon>Aspergillus subgen. Circumdati</taxon>
    </lineage>
</organism>
<dbReference type="AlphaFoldDB" id="A0A5N6TXT4"/>
<evidence type="ECO:0000313" key="2">
    <source>
        <dbReference type="EMBL" id="KAE8151130.1"/>
    </source>
</evidence>
<name>A0A5N6TXT4_ASPAV</name>
<dbReference type="EMBL" id="ML742078">
    <property type="protein sequence ID" value="KAE8151130.1"/>
    <property type="molecule type" value="Genomic_DNA"/>
</dbReference>
<evidence type="ECO:0000313" key="3">
    <source>
        <dbReference type="Proteomes" id="UP000325780"/>
    </source>
</evidence>
<protein>
    <submittedName>
        <fullName evidence="2">Uncharacterized protein</fullName>
    </submittedName>
</protein>
<keyword evidence="1" id="KW-0812">Transmembrane</keyword>
<keyword evidence="1" id="KW-1133">Transmembrane helix</keyword>
<evidence type="ECO:0000256" key="1">
    <source>
        <dbReference type="SAM" id="Phobius"/>
    </source>
</evidence>
<gene>
    <name evidence="2" type="ORF">BDV25DRAFT_153257</name>
</gene>
<proteinExistence type="predicted"/>
<dbReference type="Proteomes" id="UP000325780">
    <property type="component" value="Unassembled WGS sequence"/>
</dbReference>
<reference evidence="2 3" key="1">
    <citation type="submission" date="2019-04" db="EMBL/GenBank/DDBJ databases">
        <title>Friends and foes A comparative genomics study of 23 Aspergillus species from section Flavi.</title>
        <authorList>
            <consortium name="DOE Joint Genome Institute"/>
            <person name="Kjaerbolling I."/>
            <person name="Vesth T."/>
            <person name="Frisvad J.C."/>
            <person name="Nybo J.L."/>
            <person name="Theobald S."/>
            <person name="Kildgaard S."/>
            <person name="Isbrandt T."/>
            <person name="Kuo A."/>
            <person name="Sato A."/>
            <person name="Lyhne E.K."/>
            <person name="Kogle M.E."/>
            <person name="Wiebenga A."/>
            <person name="Kun R.S."/>
            <person name="Lubbers R.J."/>
            <person name="Makela M.R."/>
            <person name="Barry K."/>
            <person name="Chovatia M."/>
            <person name="Clum A."/>
            <person name="Daum C."/>
            <person name="Haridas S."/>
            <person name="He G."/>
            <person name="LaButti K."/>
            <person name="Lipzen A."/>
            <person name="Mondo S."/>
            <person name="Riley R."/>
            <person name="Salamov A."/>
            <person name="Simmons B.A."/>
            <person name="Magnuson J.K."/>
            <person name="Henrissat B."/>
            <person name="Mortensen U.H."/>
            <person name="Larsen T.O."/>
            <person name="Devries R.P."/>
            <person name="Grigoriev I.V."/>
            <person name="Machida M."/>
            <person name="Baker S.E."/>
            <person name="Andersen M.R."/>
        </authorList>
    </citation>
    <scope>NUCLEOTIDE SEQUENCE [LARGE SCALE GENOMIC DNA]</scope>
    <source>
        <strain evidence="2 3">IBT 18842</strain>
    </source>
</reference>